<dbReference type="PATRIC" id="fig|1293598.4.peg.610"/>
<gene>
    <name evidence="3" type="ORF">IV56_GL000568</name>
</gene>
<organism evidence="3 4">
    <name type="scientific">Lacticaseibacillus saniviri JCM 17471 = DSM 24301</name>
    <dbReference type="NCBI Taxonomy" id="1293598"/>
    <lineage>
        <taxon>Bacteria</taxon>
        <taxon>Bacillati</taxon>
        <taxon>Bacillota</taxon>
        <taxon>Bacilli</taxon>
        <taxon>Lactobacillales</taxon>
        <taxon>Lactobacillaceae</taxon>
        <taxon>Lacticaseibacillus</taxon>
    </lineage>
</organism>
<feature type="compositionally biased region" description="Polar residues" evidence="1">
    <location>
        <begin position="57"/>
        <end position="67"/>
    </location>
</feature>
<feature type="signal peptide" evidence="2">
    <location>
        <begin position="1"/>
        <end position="27"/>
    </location>
</feature>
<reference evidence="3 4" key="1">
    <citation type="journal article" date="2015" name="Genome Announc.">
        <title>Expanding the biotechnology potential of lactobacilli through comparative genomics of 213 strains and associated genera.</title>
        <authorList>
            <person name="Sun Z."/>
            <person name="Harris H.M."/>
            <person name="McCann A."/>
            <person name="Guo C."/>
            <person name="Argimon S."/>
            <person name="Zhang W."/>
            <person name="Yang X."/>
            <person name="Jeffery I.B."/>
            <person name="Cooney J.C."/>
            <person name="Kagawa T.F."/>
            <person name="Liu W."/>
            <person name="Song Y."/>
            <person name="Salvetti E."/>
            <person name="Wrobel A."/>
            <person name="Rasinkangas P."/>
            <person name="Parkhill J."/>
            <person name="Rea M.C."/>
            <person name="O'Sullivan O."/>
            <person name="Ritari J."/>
            <person name="Douillard F.P."/>
            <person name="Paul Ross R."/>
            <person name="Yang R."/>
            <person name="Briner A.E."/>
            <person name="Felis G.E."/>
            <person name="de Vos W.M."/>
            <person name="Barrangou R."/>
            <person name="Klaenhammer T.R."/>
            <person name="Caufield P.W."/>
            <person name="Cui Y."/>
            <person name="Zhang H."/>
            <person name="O'Toole P.W."/>
        </authorList>
    </citation>
    <scope>NUCLEOTIDE SEQUENCE [LARGE SCALE GENOMIC DNA]</scope>
    <source>
        <strain evidence="3 4">DSM 24301</strain>
    </source>
</reference>
<evidence type="ECO:0000256" key="2">
    <source>
        <dbReference type="SAM" id="SignalP"/>
    </source>
</evidence>
<dbReference type="RefSeq" id="WP_056992783.1">
    <property type="nucleotide sequence ID" value="NZ_JQCE01000027.1"/>
</dbReference>
<feature type="compositionally biased region" description="Polar residues" evidence="1">
    <location>
        <begin position="79"/>
        <end position="95"/>
    </location>
</feature>
<proteinExistence type="predicted"/>
<keyword evidence="4" id="KW-1185">Reference proteome</keyword>
<evidence type="ECO:0000256" key="1">
    <source>
        <dbReference type="SAM" id="MobiDB-lite"/>
    </source>
</evidence>
<feature type="region of interest" description="Disordered" evidence="1">
    <location>
        <begin position="48"/>
        <end position="96"/>
    </location>
</feature>
<protein>
    <recommendedName>
        <fullName evidence="5">WxL domain-containing protein</fullName>
    </recommendedName>
</protein>
<name>A0A0R2MWV8_9LACO</name>
<dbReference type="Proteomes" id="UP000050969">
    <property type="component" value="Unassembled WGS sequence"/>
</dbReference>
<comment type="caution">
    <text evidence="3">The sequence shown here is derived from an EMBL/GenBank/DDBJ whole genome shotgun (WGS) entry which is preliminary data.</text>
</comment>
<evidence type="ECO:0000313" key="4">
    <source>
        <dbReference type="Proteomes" id="UP000050969"/>
    </source>
</evidence>
<dbReference type="EMBL" id="JQCE01000027">
    <property type="protein sequence ID" value="KRO16882.1"/>
    <property type="molecule type" value="Genomic_DNA"/>
</dbReference>
<evidence type="ECO:0000313" key="3">
    <source>
        <dbReference type="EMBL" id="KRO16882.1"/>
    </source>
</evidence>
<evidence type="ECO:0008006" key="5">
    <source>
        <dbReference type="Google" id="ProtNLM"/>
    </source>
</evidence>
<feature type="chain" id="PRO_5006420775" description="WxL domain-containing protein" evidence="2">
    <location>
        <begin position="28"/>
        <end position="1297"/>
    </location>
</feature>
<keyword evidence="2" id="KW-0732">Signal</keyword>
<sequence>MRKWQLGIALILSAIGLAVGTPHTVEATLVPGTQDNLDPNLKNMRVIPGKENADPNAPTSEYTSNQGILARTGVLPSDKSGNPISNTNSGDQTVGSPIDIQIGNTSTSGDPAQPWFVMNYVDAPKGMNYLNFSNPYSAINLSSNTGLGNVTPKMNLDEQGRDINNPVLKRGKNYDGGFLNVSGNVPIHAIIRDDADSTDALMQGNWGVMVKVTLPQDVDTMSIANAIAWDQAYFYLAITIKAIDFKVNFPLQFDHHVYKDPDDAKSFYLKVKGIPYMIYNDIVGADNRAWFYPRKDVDAPDMLRNLSVANGTASQLVQLGGETLPDKRWKDYSTYNHSIFPMWGAAGPVISPNPSNQFSSATGLFNSLNPGGGRTQTGLMWFVQFARQILTGSGFDGNANINFNIDISKYNGGTTKQYQPLTRSRLFPSPRADGKFNDTTVNSSNVISNQDSSKNTVKMAMYPSSSLVDPRPNAATNYNYKKMVSNEPSNMQLKENTAGTTPMDFAIVDPSKPKVEFPVIVNASSWNSFVVPYDNRAIGTSTDPTTYYKTILPQTEDIPSITDKTSQVGSTILNRTAQPDFFEDGLFVNTEQQYAGANPYQNTSDGAEIPKLDTSPNPENGFLGAVTPKRYTRAYKYFDFTSTALGTEVKPTEITNGDPTGGGKVTFQAVEKTKTQIDAGPTSVVIPIQPTPPQAPVGGGPLSKVLGNPSSDVWQLTGTYGNVPMLPAPLKLDQQRESRIGSSQANNLSIKQTDIADGKTYPETYEKVWGDPMASKSMPDKLYLITNGGAKVDLNYTINNPVPLETGDITFNFTSGTGAPNANGSAGSKLVINVPVGTNDTYNTYDLVIQPSNFNIATTDGTKAYWSAAPGDSSADHFLLNLFIANDITKTVQLTNYFYDNEVDPKPDWSGMTSRASQHFIDSQANSVVNVTGKYQNTGNVAMKDLDLLIPTPTGISLTPESLTVRNSDGTQPAGNPVFTKSTDAPSGYTRYRYSGANLAAGASIYYSYTMTVAGSSLAADPTQLISRAVSGPTTALKLLGDSTPTLSLVKSTGVHLLSVPDFNFAESWHNGVGTNYKLGSSTPTSDVTFTTDPSKTTDFLFQYVDGNPQTNDSKGKPVDIPGANPGWSMTGTLSNFKSENPKQADPQTEFTINLGRGEPMKPNGTYIMPDSYLTDNGRLDTNIKVGESNKYSSEPDSLVNAEHTANMMTSNNSSSVLYVSDKLFENRYLKPSENSRFLIRYDLTKRTSNDATADADPVKLKVPSTAFNKDAQNPKANIHPGTYTASVSYTIINGLQ</sequence>
<accession>A0A0R2MWV8</accession>